<comment type="caution">
    <text evidence="2">The sequence shown here is derived from an EMBL/GenBank/DDBJ whole genome shotgun (WGS) entry which is preliminary data.</text>
</comment>
<sequence>MRCVLEEGSLGRSRWWRRAVAAVVVEAEAAAERLRASSSSSLSSILSWILVGFRLSISAISTLWISSEGTRVYLLGLDSVGSTPDGLGPEDAKPLDLAG</sequence>
<reference evidence="2 3" key="1">
    <citation type="journal article" date="2022" name="G3 (Bethesda)">
        <title>Whole-genome sequence and methylome profiling of the almond [Prunus dulcis (Mill.) D.A. Webb] cultivar 'Nonpareil'.</title>
        <authorList>
            <person name="D'Amico-Willman K.M."/>
            <person name="Ouma W.Z."/>
            <person name="Meulia T."/>
            <person name="Sideli G.M."/>
            <person name="Gradziel T.M."/>
            <person name="Fresnedo-Ramirez J."/>
        </authorList>
    </citation>
    <scope>NUCLEOTIDE SEQUENCE [LARGE SCALE GENOMIC DNA]</scope>
    <source>
        <strain evidence="2">Clone GOH B32 T37-40</strain>
    </source>
</reference>
<keyword evidence="3" id="KW-1185">Reference proteome</keyword>
<accession>A0AAD4YTD1</accession>
<evidence type="ECO:0000256" key="1">
    <source>
        <dbReference type="SAM" id="MobiDB-lite"/>
    </source>
</evidence>
<dbReference type="AlphaFoldDB" id="A0AAD4YTD1"/>
<dbReference type="EMBL" id="JAJFAZ020000007">
    <property type="protein sequence ID" value="KAI5320695.1"/>
    <property type="molecule type" value="Genomic_DNA"/>
</dbReference>
<feature type="compositionally biased region" description="Basic and acidic residues" evidence="1">
    <location>
        <begin position="90"/>
        <end position="99"/>
    </location>
</feature>
<protein>
    <submittedName>
        <fullName evidence="2">Uncharacterized protein</fullName>
    </submittedName>
</protein>
<evidence type="ECO:0000313" key="3">
    <source>
        <dbReference type="Proteomes" id="UP001054821"/>
    </source>
</evidence>
<feature type="region of interest" description="Disordered" evidence="1">
    <location>
        <begin position="80"/>
        <end position="99"/>
    </location>
</feature>
<organism evidence="2 3">
    <name type="scientific">Prunus dulcis</name>
    <name type="common">Almond</name>
    <name type="synonym">Amygdalus dulcis</name>
    <dbReference type="NCBI Taxonomy" id="3755"/>
    <lineage>
        <taxon>Eukaryota</taxon>
        <taxon>Viridiplantae</taxon>
        <taxon>Streptophyta</taxon>
        <taxon>Embryophyta</taxon>
        <taxon>Tracheophyta</taxon>
        <taxon>Spermatophyta</taxon>
        <taxon>Magnoliopsida</taxon>
        <taxon>eudicotyledons</taxon>
        <taxon>Gunneridae</taxon>
        <taxon>Pentapetalae</taxon>
        <taxon>rosids</taxon>
        <taxon>fabids</taxon>
        <taxon>Rosales</taxon>
        <taxon>Rosaceae</taxon>
        <taxon>Amygdaloideae</taxon>
        <taxon>Amygdaleae</taxon>
        <taxon>Prunus</taxon>
    </lineage>
</organism>
<proteinExistence type="predicted"/>
<gene>
    <name evidence="2" type="ORF">L3X38_040403</name>
</gene>
<dbReference type="Proteomes" id="UP001054821">
    <property type="component" value="Chromosome 7"/>
</dbReference>
<evidence type="ECO:0000313" key="2">
    <source>
        <dbReference type="EMBL" id="KAI5320695.1"/>
    </source>
</evidence>
<name>A0AAD4YTD1_PRUDU</name>